<dbReference type="KEGG" id="dfa:DFA_03610"/>
<dbReference type="RefSeq" id="XP_004363212.1">
    <property type="nucleotide sequence ID" value="XM_004363155.1"/>
</dbReference>
<dbReference type="Proteomes" id="UP000007797">
    <property type="component" value="Unassembled WGS sequence"/>
</dbReference>
<evidence type="ECO:0000313" key="1">
    <source>
        <dbReference type="EMBL" id="EGG25361.1"/>
    </source>
</evidence>
<dbReference type="EMBL" id="GL883006">
    <property type="protein sequence ID" value="EGG25361.1"/>
    <property type="molecule type" value="Genomic_DNA"/>
</dbReference>
<protein>
    <recommendedName>
        <fullName evidence="3">Leucine-rich repeat-containing protein</fullName>
    </recommendedName>
</protein>
<evidence type="ECO:0008006" key="3">
    <source>
        <dbReference type="Google" id="ProtNLM"/>
    </source>
</evidence>
<reference evidence="2" key="1">
    <citation type="journal article" date="2011" name="Genome Res.">
        <title>Phylogeny-wide analysis of social amoeba genomes highlights ancient origins for complex intercellular communication.</title>
        <authorList>
            <person name="Heidel A.J."/>
            <person name="Lawal H.M."/>
            <person name="Felder M."/>
            <person name="Schilde C."/>
            <person name="Helps N.R."/>
            <person name="Tunggal B."/>
            <person name="Rivero F."/>
            <person name="John U."/>
            <person name="Schleicher M."/>
            <person name="Eichinger L."/>
            <person name="Platzer M."/>
            <person name="Noegel A.A."/>
            <person name="Schaap P."/>
            <person name="Gloeckner G."/>
        </authorList>
    </citation>
    <scope>NUCLEOTIDE SEQUENCE [LARGE SCALE GENOMIC DNA]</scope>
    <source>
        <strain evidence="2">SH3</strain>
    </source>
</reference>
<organism evidence="1 2">
    <name type="scientific">Cavenderia fasciculata</name>
    <name type="common">Slime mold</name>
    <name type="synonym">Dictyostelium fasciculatum</name>
    <dbReference type="NCBI Taxonomy" id="261658"/>
    <lineage>
        <taxon>Eukaryota</taxon>
        <taxon>Amoebozoa</taxon>
        <taxon>Evosea</taxon>
        <taxon>Eumycetozoa</taxon>
        <taxon>Dictyostelia</taxon>
        <taxon>Acytosteliales</taxon>
        <taxon>Cavenderiaceae</taxon>
        <taxon>Cavenderia</taxon>
    </lineage>
</organism>
<dbReference type="Gene3D" id="3.80.10.10">
    <property type="entry name" value="Ribonuclease Inhibitor"/>
    <property type="match status" value="1"/>
</dbReference>
<accession>F4PI78</accession>
<evidence type="ECO:0000313" key="2">
    <source>
        <dbReference type="Proteomes" id="UP000007797"/>
    </source>
</evidence>
<gene>
    <name evidence="1" type="ORF">DFA_03610</name>
</gene>
<dbReference type="AlphaFoldDB" id="F4PI78"/>
<dbReference type="InterPro" id="IPR032675">
    <property type="entry name" value="LRR_dom_sf"/>
</dbReference>
<name>F4PI78_CACFS</name>
<dbReference type="SUPFAM" id="SSF52047">
    <property type="entry name" value="RNI-like"/>
    <property type="match status" value="1"/>
</dbReference>
<dbReference type="GeneID" id="14877470"/>
<proteinExistence type="predicted"/>
<keyword evidence="2" id="KW-1185">Reference proteome</keyword>
<sequence>MNQTKIIDTIIKHVFKDYFDENGGGIENPRNRWIVHLVLVSKDWFRGVSQCIDRVVIHSNTSIKQVEQLERSFKGQSRPYSIFGSHALKHVQFESLDRPRQIDQHATQFYQTLASIFTNSFDWSKNNIQSLLFIDSDNLLNQLVNVGSVAATLENSTINKLVVSSSATPVLDVEWLARLVEQCNRLETMYFRDDEISKHLTLLSIESCQPVCSAQLFTSLLQCKKLEILKVSGGSLTDDTVVESLVQVVSSIPSLYYLSVADNGLQECEQHLANALSVSSSNIRELDISGNRFNGDHLLPTISKSDRLCSLTLNSDEFTPNANQLLQLHLKHSILLSSFTDCKRRQIDFSSFFK</sequence>
<dbReference type="OrthoDB" id="8436363at2759"/>
<dbReference type="OMA" id="TINDGIM"/>